<protein>
    <submittedName>
        <fullName evidence="1">Uncharacterized protein</fullName>
    </submittedName>
</protein>
<accession>A0A4Y2AC69</accession>
<keyword evidence="2" id="KW-1185">Reference proteome</keyword>
<organism evidence="1 2">
    <name type="scientific">Araneus ventricosus</name>
    <name type="common">Orbweaver spider</name>
    <name type="synonym">Epeira ventricosa</name>
    <dbReference type="NCBI Taxonomy" id="182803"/>
    <lineage>
        <taxon>Eukaryota</taxon>
        <taxon>Metazoa</taxon>
        <taxon>Ecdysozoa</taxon>
        <taxon>Arthropoda</taxon>
        <taxon>Chelicerata</taxon>
        <taxon>Arachnida</taxon>
        <taxon>Araneae</taxon>
        <taxon>Araneomorphae</taxon>
        <taxon>Entelegynae</taxon>
        <taxon>Araneoidea</taxon>
        <taxon>Araneidae</taxon>
        <taxon>Araneus</taxon>
    </lineage>
</organism>
<reference evidence="1 2" key="1">
    <citation type="journal article" date="2019" name="Sci. Rep.">
        <title>Orb-weaving spider Araneus ventricosus genome elucidates the spidroin gene catalogue.</title>
        <authorList>
            <person name="Kono N."/>
            <person name="Nakamura H."/>
            <person name="Ohtoshi R."/>
            <person name="Moran D.A.P."/>
            <person name="Shinohara A."/>
            <person name="Yoshida Y."/>
            <person name="Fujiwara M."/>
            <person name="Mori M."/>
            <person name="Tomita M."/>
            <person name="Arakawa K."/>
        </authorList>
    </citation>
    <scope>NUCLEOTIDE SEQUENCE [LARGE SCALE GENOMIC DNA]</scope>
</reference>
<gene>
    <name evidence="1" type="ORF">AVEN_41812_1</name>
</gene>
<evidence type="ECO:0000313" key="2">
    <source>
        <dbReference type="Proteomes" id="UP000499080"/>
    </source>
</evidence>
<proteinExistence type="predicted"/>
<sequence length="136" mass="15595">MRRQTLSVKRHTPNGHRMGILDTLNNRSSTGPLLPQRCSRSHRLMKILVLILTLLTLELEFVLRDLKQQRLLSPTSISSLFHRLIYPKVTSSSTSLQFYHSDFPCGTHLTRKPKDHSNPTSLSIQTCQRMLGQHVP</sequence>
<dbReference type="EMBL" id="BGPR01000012">
    <property type="protein sequence ID" value="GBL77402.1"/>
    <property type="molecule type" value="Genomic_DNA"/>
</dbReference>
<name>A0A4Y2AC69_ARAVE</name>
<dbReference type="Proteomes" id="UP000499080">
    <property type="component" value="Unassembled WGS sequence"/>
</dbReference>
<evidence type="ECO:0000313" key="1">
    <source>
        <dbReference type="EMBL" id="GBL77402.1"/>
    </source>
</evidence>
<dbReference type="AlphaFoldDB" id="A0A4Y2AC69"/>
<comment type="caution">
    <text evidence="1">The sequence shown here is derived from an EMBL/GenBank/DDBJ whole genome shotgun (WGS) entry which is preliminary data.</text>
</comment>